<dbReference type="InterPro" id="IPR012338">
    <property type="entry name" value="Beta-lactam/transpept-like"/>
</dbReference>
<evidence type="ECO:0000259" key="2">
    <source>
        <dbReference type="Pfam" id="PF00144"/>
    </source>
</evidence>
<feature type="domain" description="Beta-lactamase-related" evidence="2">
    <location>
        <begin position="89"/>
        <end position="385"/>
    </location>
</feature>
<organism evidence="3 4">
    <name type="scientific">Arthrobacter horti</name>
    <dbReference type="NCBI Taxonomy" id="3068273"/>
    <lineage>
        <taxon>Bacteria</taxon>
        <taxon>Bacillati</taxon>
        <taxon>Actinomycetota</taxon>
        <taxon>Actinomycetes</taxon>
        <taxon>Micrococcales</taxon>
        <taxon>Micrococcaceae</taxon>
        <taxon>Arthrobacter</taxon>
    </lineage>
</organism>
<proteinExistence type="predicted"/>
<dbReference type="GO" id="GO:0016787">
    <property type="term" value="F:hydrolase activity"/>
    <property type="evidence" value="ECO:0007669"/>
    <property type="project" value="UniProtKB-KW"/>
</dbReference>
<evidence type="ECO:0000256" key="1">
    <source>
        <dbReference type="SAM" id="MobiDB-lite"/>
    </source>
</evidence>
<dbReference type="PANTHER" id="PTHR43283:SF7">
    <property type="entry name" value="BETA-LACTAMASE-RELATED DOMAIN-CONTAINING PROTEIN"/>
    <property type="match status" value="1"/>
</dbReference>
<dbReference type="InterPro" id="IPR001466">
    <property type="entry name" value="Beta-lactam-related"/>
</dbReference>
<accession>A0ABT9IRK6</accession>
<evidence type="ECO:0000313" key="3">
    <source>
        <dbReference type="EMBL" id="MDP5228233.1"/>
    </source>
</evidence>
<dbReference type="InterPro" id="IPR050789">
    <property type="entry name" value="Diverse_Enzym_Activities"/>
</dbReference>
<dbReference type="PANTHER" id="PTHR43283">
    <property type="entry name" value="BETA-LACTAMASE-RELATED"/>
    <property type="match status" value="1"/>
</dbReference>
<gene>
    <name evidence="3" type="ORF">Q9R02_13790</name>
</gene>
<dbReference type="EC" id="3.-.-.-" evidence="3"/>
<dbReference type="EMBL" id="JAVALS010000012">
    <property type="protein sequence ID" value="MDP5228233.1"/>
    <property type="molecule type" value="Genomic_DNA"/>
</dbReference>
<feature type="region of interest" description="Disordered" evidence="1">
    <location>
        <begin position="1"/>
        <end position="23"/>
    </location>
</feature>
<keyword evidence="4" id="KW-1185">Reference proteome</keyword>
<dbReference type="Gene3D" id="3.40.710.10">
    <property type="entry name" value="DD-peptidase/beta-lactamase superfamily"/>
    <property type="match status" value="1"/>
</dbReference>
<dbReference type="Pfam" id="PF00144">
    <property type="entry name" value="Beta-lactamase"/>
    <property type="match status" value="1"/>
</dbReference>
<dbReference type="SUPFAM" id="SSF56601">
    <property type="entry name" value="beta-lactamase/transpeptidase-like"/>
    <property type="match status" value="1"/>
</dbReference>
<reference evidence="3 4" key="1">
    <citation type="submission" date="2023-08" db="EMBL/GenBank/DDBJ databases">
        <title>Arthrobacter horti sp. nov., isolated from forest soil.</title>
        <authorList>
            <person name="Park M."/>
        </authorList>
    </citation>
    <scope>NUCLEOTIDE SEQUENCE [LARGE SCALE GENOMIC DNA]</scope>
    <source>
        <strain evidence="3 4">YJM1</strain>
    </source>
</reference>
<protein>
    <submittedName>
        <fullName evidence="3">Serine hydrolase</fullName>
        <ecNumber evidence="3">3.-.-.-</ecNumber>
    </submittedName>
</protein>
<sequence>MFADEAYDMSSGPTGTPSAPPLDQWQEAPHLNWSMQNIATFLPVRSIPRGLRVTELPPAPVDLSGVQVAHPWEDRSAPFAQVMQDTFTDGWVVTKDGSLVGEGYFNTMTPASVHLLMSVSKSLTTSTAGVLEGTGELDPDALVTGYVPALAGSGYEGATVRHLMDMRTGIHFSEKYLDPDAEVRVLEEAIGWAPRRHLNSPGTLLDFLASLRKDREHGGAFDYKSCETDTLAFVLEGATGRHAADLMSERLWQPMGAELGAHVGVDSAGEGMFDGGVSAGLRDLARFGNLFLRDGFALDGTQVLPAWWVADTFGGGPDSREAFANAPEPTLMPGGMYRNGFWFPREGSNPMLALGIHGQMVYVNRSAGVVAAKLSSWPTPQDGEKLLWTVNAFDAVSWALTR</sequence>
<comment type="caution">
    <text evidence="3">The sequence shown here is derived from an EMBL/GenBank/DDBJ whole genome shotgun (WGS) entry which is preliminary data.</text>
</comment>
<keyword evidence="3" id="KW-0378">Hydrolase</keyword>
<evidence type="ECO:0000313" key="4">
    <source>
        <dbReference type="Proteomes" id="UP001232725"/>
    </source>
</evidence>
<dbReference type="Proteomes" id="UP001232725">
    <property type="component" value="Unassembled WGS sequence"/>
</dbReference>
<dbReference type="RefSeq" id="WP_305997281.1">
    <property type="nucleotide sequence ID" value="NZ_JAVALS010000012.1"/>
</dbReference>
<name>A0ABT9IRK6_9MICC</name>